<comment type="caution">
    <text evidence="6">The sequence shown here is derived from an EMBL/GenBank/DDBJ whole genome shotgun (WGS) entry which is preliminary data.</text>
</comment>
<feature type="compositionally biased region" description="Polar residues" evidence="4">
    <location>
        <begin position="343"/>
        <end position="358"/>
    </location>
</feature>
<feature type="compositionally biased region" description="Polar residues" evidence="4">
    <location>
        <begin position="1"/>
        <end position="20"/>
    </location>
</feature>
<evidence type="ECO:0000313" key="6">
    <source>
        <dbReference type="EMBL" id="KAG7192871.1"/>
    </source>
</evidence>
<comment type="subcellular location">
    <subcellularLocation>
        <location evidence="1">Nucleus</location>
    </subcellularLocation>
</comment>
<dbReference type="RefSeq" id="XP_043048421.1">
    <property type="nucleotide sequence ID" value="XM_043192126.1"/>
</dbReference>
<feature type="compositionally biased region" description="Basic and acidic residues" evidence="4">
    <location>
        <begin position="559"/>
        <end position="576"/>
    </location>
</feature>
<feature type="compositionally biased region" description="Acidic residues" evidence="4">
    <location>
        <begin position="517"/>
        <end position="558"/>
    </location>
</feature>
<evidence type="ECO:0000256" key="4">
    <source>
        <dbReference type="SAM" id="MobiDB-lite"/>
    </source>
</evidence>
<evidence type="ECO:0000256" key="2">
    <source>
        <dbReference type="ARBA" id="ARBA00022553"/>
    </source>
</evidence>
<dbReference type="OrthoDB" id="2130597at2759"/>
<sequence>MSNRLANQSNPSTPRTYDNDSGSDDDSHTQTQVGVLYGKTQPIPVDSRTQDAEVEEEDIQPSQIDFGQSMLFNNLVTQATVVPDLHQQEEDQLMKATQRIGEPESSNDGLGLEFDFNASSLFSNIISQAQKVPSFDDKTQIESGNESTQTHIELDRENTQTQIVLDRENTQTQIESDIQTQVLNDSDKENVHTQIEPDENAPFQTPEHKLTASERLARITQLANEKRQVRLQKEREAEAKQLEADITKTSLTDEENDLLEDLRSSDRLSSDRLEDSQRGKYGRDVKRVQELINIAKRDQVIVPQFVRRKEFSKKDLIRAFESEDEQHEVDPLSSPLGLSTSTQQKSPLTSPIKTHTSQSMHLNKPIESYAMGLRDNGMIELDGEEDDDQEEGAIPELSKEQQLSIKQRFIRRKQKSNTMVNLPKQMRSNMMMMASTGKNNHKGHSELLHSLTKENIQQLVSVKNQNPDQQILQEMQKDDEIMDSLLEREIERVNRIRLKEKLKAKAAQALLKKEVGEGEDEGEGEGEVGDVPDSEVPDSDFSEEGESDENDGDEGDSESDAKVEVEADADGPRDDDSYMFGVKKTDARINQDEMLVTSNNTPLVTEDYDDDDNGEDPSLVNFSIVSEGDLFKNLTGTVQDADVSFTRPDDDHHDLNLLQVVRPQPGADDTTQVDGTQVATQVDTKMTQVIGSMADDGDDDDDDISPSKVAAGRRHVRRRMAVVEEDEDEDEAEAEGEAEVEAAEEVDHEAAAQLQKQYEDRLRRQELKSRKKRKDLERRGLRKLVDGEALESEDEWQGLGGAEGDFSDDQGNSEDEKMIDNSLLVDLNDEAVKKKFMQQYQISDTKELEKLLDDIKNHRLSKRGVGNGFDIELSDEEDELLMKYRQQKMKQQNEKLMANKKIRQLAQQEKSKAFFMSMQEGTSSVRIEEDEEDEEDGNEGGEGGDDVGGEGGDNEVDEDLETSLDKQPPKKLLKIEESFVVKQLSFLSASREDEYERMQRLSRLQHGFDSSEDEVEDIQTLKSKCLARLSTRTTSETSSKRSFEEVETDADDDADDDFNDVITSFKKPSIIKSFKSFQQMQGVQIKDGKQSFSGVTVNKHYKVATGSKASITYISNNKKQVSNKEEHIKKSIRLNRTPGSRIFTDSGFD</sequence>
<feature type="region of interest" description="Disordered" evidence="4">
    <location>
        <begin position="1"/>
        <end position="51"/>
    </location>
</feature>
<feature type="compositionally biased region" description="Basic and acidic residues" evidence="4">
    <location>
        <begin position="260"/>
        <end position="280"/>
    </location>
</feature>
<dbReference type="PANTHER" id="PTHR14396">
    <property type="entry name" value="CLASPIN"/>
    <property type="match status" value="1"/>
</dbReference>
<feature type="region of interest" description="Disordered" evidence="4">
    <location>
        <begin position="690"/>
        <end position="770"/>
    </location>
</feature>
<feature type="compositionally biased region" description="Basic and acidic residues" evidence="4">
    <location>
        <begin position="757"/>
        <end position="770"/>
    </location>
</feature>
<feature type="region of interest" description="Disordered" evidence="4">
    <location>
        <begin position="918"/>
        <end position="969"/>
    </location>
</feature>
<reference evidence="6" key="1">
    <citation type="submission" date="2021-03" db="EMBL/GenBank/DDBJ databases">
        <authorList>
            <person name="Palmer J.M."/>
        </authorList>
    </citation>
    <scope>NUCLEOTIDE SEQUENCE</scope>
    <source>
        <strain evidence="6">ARV_011</strain>
    </source>
</reference>
<evidence type="ECO:0000256" key="3">
    <source>
        <dbReference type="ARBA" id="ARBA00023242"/>
    </source>
</evidence>
<feature type="region of interest" description="Disordered" evidence="4">
    <location>
        <begin position="513"/>
        <end position="617"/>
    </location>
</feature>
<feature type="compositionally biased region" description="Basic residues" evidence="4">
    <location>
        <begin position="711"/>
        <end position="720"/>
    </location>
</feature>
<proteinExistence type="predicted"/>
<feature type="compositionally biased region" description="Acidic residues" evidence="4">
    <location>
        <begin position="606"/>
        <end position="615"/>
    </location>
</feature>
<keyword evidence="7" id="KW-1185">Reference proteome</keyword>
<dbReference type="GeneID" id="66114702"/>
<accession>A0A9P7V7W6</accession>
<dbReference type="AlphaFoldDB" id="A0A9P7V7W6"/>
<dbReference type="InterPro" id="IPR024146">
    <property type="entry name" value="Claspin"/>
</dbReference>
<dbReference type="GO" id="GO:0007095">
    <property type="term" value="P:mitotic G2 DNA damage checkpoint signaling"/>
    <property type="evidence" value="ECO:0007669"/>
    <property type="project" value="TreeGrafter"/>
</dbReference>
<feature type="region of interest" description="Disordered" evidence="4">
    <location>
        <begin position="790"/>
        <end position="815"/>
    </location>
</feature>
<keyword evidence="3" id="KW-0539">Nucleus</keyword>
<dbReference type="PANTHER" id="PTHR14396:SF10">
    <property type="entry name" value="CLASPIN"/>
    <property type="match status" value="1"/>
</dbReference>
<dbReference type="InterPro" id="IPR018564">
    <property type="entry name" value="Repl_chkpnt_MRC1_dom"/>
</dbReference>
<protein>
    <recommendedName>
        <fullName evidence="5">DNA replication checkpoint mediator MRC1 domain-containing protein</fullName>
    </recommendedName>
</protein>
<evidence type="ECO:0000256" key="1">
    <source>
        <dbReference type="ARBA" id="ARBA00004123"/>
    </source>
</evidence>
<evidence type="ECO:0000259" key="5">
    <source>
        <dbReference type="Pfam" id="PF09444"/>
    </source>
</evidence>
<feature type="region of interest" description="Disordered" evidence="4">
    <location>
        <begin position="322"/>
        <end position="358"/>
    </location>
</feature>
<dbReference type="Pfam" id="PF09444">
    <property type="entry name" value="MRC1"/>
    <property type="match status" value="1"/>
</dbReference>
<feature type="region of interest" description="Disordered" evidence="4">
    <location>
        <begin position="1029"/>
        <end position="1051"/>
    </location>
</feature>
<dbReference type="GO" id="GO:0005634">
    <property type="term" value="C:nucleus"/>
    <property type="evidence" value="ECO:0007669"/>
    <property type="project" value="UniProtKB-SubCell"/>
</dbReference>
<feature type="compositionally biased region" description="Acidic residues" evidence="4">
    <location>
        <begin position="928"/>
        <end position="962"/>
    </location>
</feature>
<gene>
    <name evidence="6" type="ORF">KQ657_001328</name>
</gene>
<feature type="domain" description="DNA replication checkpoint mediator MRC1" evidence="5">
    <location>
        <begin position="778"/>
        <end position="916"/>
    </location>
</feature>
<evidence type="ECO:0000313" key="7">
    <source>
        <dbReference type="Proteomes" id="UP000790833"/>
    </source>
</evidence>
<dbReference type="Proteomes" id="UP000790833">
    <property type="component" value="Unassembled WGS sequence"/>
</dbReference>
<feature type="compositionally biased region" description="Low complexity" evidence="4">
    <location>
        <begin position="331"/>
        <end position="342"/>
    </location>
</feature>
<dbReference type="GO" id="GO:0033314">
    <property type="term" value="P:mitotic DNA replication checkpoint signaling"/>
    <property type="evidence" value="ECO:0007669"/>
    <property type="project" value="TreeGrafter"/>
</dbReference>
<feature type="region of interest" description="Disordered" evidence="4">
    <location>
        <begin position="257"/>
        <end position="280"/>
    </location>
</feature>
<dbReference type="GO" id="GO:0010997">
    <property type="term" value="F:anaphase-promoting complex binding"/>
    <property type="evidence" value="ECO:0007669"/>
    <property type="project" value="TreeGrafter"/>
</dbReference>
<dbReference type="EMBL" id="JAHMUF010000015">
    <property type="protein sequence ID" value="KAG7192871.1"/>
    <property type="molecule type" value="Genomic_DNA"/>
</dbReference>
<name>A0A9P7V7W6_9ASCO</name>
<feature type="compositionally biased region" description="Acidic residues" evidence="4">
    <location>
        <begin position="695"/>
        <end position="704"/>
    </location>
</feature>
<feature type="compositionally biased region" description="Acidic residues" evidence="4">
    <location>
        <begin position="723"/>
        <end position="747"/>
    </location>
</feature>
<keyword evidence="2" id="KW-0597">Phosphoprotein</keyword>
<organism evidence="6 7">
    <name type="scientific">Scheffersomyces spartinae</name>
    <dbReference type="NCBI Taxonomy" id="45513"/>
    <lineage>
        <taxon>Eukaryota</taxon>
        <taxon>Fungi</taxon>
        <taxon>Dikarya</taxon>
        <taxon>Ascomycota</taxon>
        <taxon>Saccharomycotina</taxon>
        <taxon>Pichiomycetes</taxon>
        <taxon>Debaryomycetaceae</taxon>
        <taxon>Scheffersomyces</taxon>
    </lineage>
</organism>